<dbReference type="CDD" id="cd06587">
    <property type="entry name" value="VOC"/>
    <property type="match status" value="1"/>
</dbReference>
<dbReference type="Gene3D" id="3.10.180.10">
    <property type="entry name" value="2,3-Dihydroxybiphenyl 1,2-Dioxygenase, domain 1"/>
    <property type="match status" value="1"/>
</dbReference>
<dbReference type="RefSeq" id="WP_035508958.1">
    <property type="nucleotide sequence ID" value="NZ_CCDH010000001.1"/>
</dbReference>
<dbReference type="Proteomes" id="UP000028868">
    <property type="component" value="Unassembled WGS sequence"/>
</dbReference>
<dbReference type="OrthoDB" id="291991at2"/>
<dbReference type="InterPro" id="IPR004360">
    <property type="entry name" value="Glyas_Fos-R_dOase_dom"/>
</dbReference>
<dbReference type="AlphaFoldDB" id="A0A024P5E5"/>
<proteinExistence type="predicted"/>
<evidence type="ECO:0000259" key="1">
    <source>
        <dbReference type="Pfam" id="PF00903"/>
    </source>
</evidence>
<feature type="domain" description="Glyoxalase/fosfomycin resistance/dioxygenase" evidence="1">
    <location>
        <begin position="11"/>
        <end position="122"/>
    </location>
</feature>
<keyword evidence="3" id="KW-1185">Reference proteome</keyword>
<comment type="caution">
    <text evidence="2">The sequence shown here is derived from an EMBL/GenBank/DDBJ whole genome shotgun (WGS) entry which is preliminary data.</text>
</comment>
<evidence type="ECO:0000313" key="3">
    <source>
        <dbReference type="Proteomes" id="UP000028868"/>
    </source>
</evidence>
<dbReference type="SUPFAM" id="SSF54593">
    <property type="entry name" value="Glyoxalase/Bleomycin resistance protein/Dihydroxybiphenyl dioxygenase"/>
    <property type="match status" value="1"/>
</dbReference>
<accession>A0A024P5E5</accession>
<evidence type="ECO:0000313" key="2">
    <source>
        <dbReference type="EMBL" id="CDQ24249.1"/>
    </source>
</evidence>
<protein>
    <submittedName>
        <fullName evidence="2">Glyoxalase-like domain protein</fullName>
    </submittedName>
</protein>
<organism evidence="2 3">
    <name type="scientific">Halobacillus karajensis</name>
    <dbReference type="NCBI Taxonomy" id="195088"/>
    <lineage>
        <taxon>Bacteria</taxon>
        <taxon>Bacillati</taxon>
        <taxon>Bacillota</taxon>
        <taxon>Bacilli</taxon>
        <taxon>Bacillales</taxon>
        <taxon>Bacillaceae</taxon>
        <taxon>Halobacillus</taxon>
    </lineage>
</organism>
<dbReference type="EMBL" id="CCDI010000003">
    <property type="protein sequence ID" value="CDQ24249.1"/>
    <property type="molecule type" value="Genomic_DNA"/>
</dbReference>
<sequence length="136" mass="15346">MNTSFIRVGTLYLPVHHVERAANWYEGKLDAAVNYLDDKKAIIDLAGLSLFLVKGMGGETANFQDAEGDVRFSITFEVDGADELECLHKKLQDKGVHVGRIEERGHPGKNFVFHDMDGNMFDVWSELSPTYRKTKN</sequence>
<reference evidence="3" key="1">
    <citation type="submission" date="2014-03" db="EMBL/GenBank/DDBJ databases">
        <authorList>
            <person name="Urmite Genomes U."/>
        </authorList>
    </citation>
    <scope>NUCLEOTIDE SEQUENCE [LARGE SCALE GENOMIC DNA]</scope>
    <source>
        <strain evidence="3">HD-03</strain>
    </source>
</reference>
<name>A0A024P5E5_9BACI</name>
<dbReference type="InterPro" id="IPR029068">
    <property type="entry name" value="Glyas_Bleomycin-R_OHBP_Dase"/>
</dbReference>
<dbReference type="Pfam" id="PF00903">
    <property type="entry name" value="Glyoxalase"/>
    <property type="match status" value="1"/>
</dbReference>
<gene>
    <name evidence="2" type="ORF">BN983_02521</name>
</gene>
<reference evidence="2 3" key="2">
    <citation type="submission" date="2014-05" db="EMBL/GenBank/DDBJ databases">
        <title>Draft genome sequence of Halobacillus karajensis HK-03.</title>
        <authorList>
            <person name="Khelaifia S."/>
            <person name="Croce O."/>
            <person name="Lagier J.C."/>
            <person name="Raoult D."/>
        </authorList>
    </citation>
    <scope>NUCLEOTIDE SEQUENCE [LARGE SCALE GENOMIC DNA]</scope>
    <source>
        <strain evidence="2 3">HD-03</strain>
    </source>
</reference>